<organism evidence="6 7">
    <name type="scientific">Curtobacterium citreum</name>
    <dbReference type="NCBI Taxonomy" id="2036"/>
    <lineage>
        <taxon>Bacteria</taxon>
        <taxon>Bacillati</taxon>
        <taxon>Actinomycetota</taxon>
        <taxon>Actinomycetes</taxon>
        <taxon>Micrococcales</taxon>
        <taxon>Microbacteriaceae</taxon>
        <taxon>Curtobacterium</taxon>
    </lineage>
</organism>
<evidence type="ECO:0000313" key="7">
    <source>
        <dbReference type="Proteomes" id="UP000539146"/>
    </source>
</evidence>
<accession>A0A850DTW8</accession>
<dbReference type="InterPro" id="IPR016036">
    <property type="entry name" value="Malonyl_transacylase_ACP-bd"/>
</dbReference>
<reference evidence="6 7" key="1">
    <citation type="submission" date="2020-05" db="EMBL/GenBank/DDBJ databases">
        <title>Genome Sequencing of Type Strains.</title>
        <authorList>
            <person name="Lemaire J.F."/>
            <person name="Inderbitzin P."/>
            <person name="Gregorio O.A."/>
            <person name="Collins S.B."/>
            <person name="Wespe N."/>
            <person name="Knight-Connoni V."/>
        </authorList>
    </citation>
    <scope>NUCLEOTIDE SEQUENCE [LARGE SCALE GENOMIC DNA]</scope>
    <source>
        <strain evidence="6 7">DSM 20512</strain>
    </source>
</reference>
<dbReference type="Gene3D" id="3.40.366.10">
    <property type="entry name" value="Malonyl-Coenzyme A Acyl Carrier Protein, domain 2"/>
    <property type="match status" value="1"/>
</dbReference>
<dbReference type="PANTHER" id="PTHR42681">
    <property type="entry name" value="MALONYL-COA-ACYL CARRIER PROTEIN TRANSACYLASE, MITOCHONDRIAL"/>
    <property type="match status" value="1"/>
</dbReference>
<dbReference type="PANTHER" id="PTHR42681:SF1">
    <property type="entry name" value="MALONYL-COA-ACYL CARRIER PROTEIN TRANSACYLASE, MITOCHONDRIAL"/>
    <property type="match status" value="1"/>
</dbReference>
<dbReference type="Proteomes" id="UP000539146">
    <property type="component" value="Unassembled WGS sequence"/>
</dbReference>
<dbReference type="InterPro" id="IPR016035">
    <property type="entry name" value="Acyl_Trfase/lysoPLipase"/>
</dbReference>
<dbReference type="GO" id="GO:0006633">
    <property type="term" value="P:fatty acid biosynthetic process"/>
    <property type="evidence" value="ECO:0007669"/>
    <property type="project" value="TreeGrafter"/>
</dbReference>
<dbReference type="InterPro" id="IPR014043">
    <property type="entry name" value="Acyl_transferase_dom"/>
</dbReference>
<comment type="catalytic activity">
    <reaction evidence="4">
        <text>holo-[ACP] + malonyl-CoA = malonyl-[ACP] + CoA</text>
        <dbReference type="Rhea" id="RHEA:41792"/>
        <dbReference type="Rhea" id="RHEA-COMP:9623"/>
        <dbReference type="Rhea" id="RHEA-COMP:9685"/>
        <dbReference type="ChEBI" id="CHEBI:57287"/>
        <dbReference type="ChEBI" id="CHEBI:57384"/>
        <dbReference type="ChEBI" id="CHEBI:64479"/>
        <dbReference type="ChEBI" id="CHEBI:78449"/>
        <dbReference type="EC" id="2.3.1.39"/>
    </reaction>
</comment>
<dbReference type="Gene3D" id="3.30.70.250">
    <property type="entry name" value="Malonyl-CoA ACP transacylase, ACP-binding"/>
    <property type="match status" value="1"/>
</dbReference>
<dbReference type="GO" id="GO:0005829">
    <property type="term" value="C:cytosol"/>
    <property type="evidence" value="ECO:0007669"/>
    <property type="project" value="TreeGrafter"/>
</dbReference>
<dbReference type="SUPFAM" id="SSF52151">
    <property type="entry name" value="FabD/lysophospholipase-like"/>
    <property type="match status" value="1"/>
</dbReference>
<proteinExistence type="predicted"/>
<dbReference type="EC" id="2.3.1.39" evidence="1"/>
<keyword evidence="3" id="KW-0012">Acyltransferase</keyword>
<dbReference type="AlphaFoldDB" id="A0A850DTW8"/>
<gene>
    <name evidence="6" type="ORF">HP467_11815</name>
</gene>
<feature type="domain" description="Malonyl-CoA:ACP transacylase (MAT)" evidence="5">
    <location>
        <begin position="5"/>
        <end position="306"/>
    </location>
</feature>
<evidence type="ECO:0000256" key="1">
    <source>
        <dbReference type="ARBA" id="ARBA00013258"/>
    </source>
</evidence>
<evidence type="ECO:0000256" key="3">
    <source>
        <dbReference type="ARBA" id="ARBA00023315"/>
    </source>
</evidence>
<keyword evidence="2 6" id="KW-0808">Transferase</keyword>
<dbReference type="RefSeq" id="WP_175326293.1">
    <property type="nucleotide sequence ID" value="NZ_BAAAWP010000001.1"/>
</dbReference>
<evidence type="ECO:0000259" key="5">
    <source>
        <dbReference type="SMART" id="SM00827"/>
    </source>
</evidence>
<dbReference type="GO" id="GO:0004314">
    <property type="term" value="F:[acyl-carrier-protein] S-malonyltransferase activity"/>
    <property type="evidence" value="ECO:0007669"/>
    <property type="project" value="UniProtKB-EC"/>
</dbReference>
<sequence length="318" mass="31941">MIVVVAPGQGSQTPGFLAPWLEDAAVRDRVGAWSDAIGVDLAHHGTESDADTIKDTALAQPLIVAAGLVTADALLADGRRALVGGVAGHSVGEFTAAAVAGVLEPTDAVSLVAERGRAMADAAALEPTSMAAVLGGDPDAVAAALEQHGLVPANHNGGGQTVVAGPVDGIAALASEPPAKARVVPLAVAGAFHTRYMAPAVARVAPVAAAATAHDPSLPIWTNADGSRVDDGRRFVDLMVQQIENPVHWDAVMESFAAAGVTGIIELAPAGALVGLAKRGLRGTPTVAIKTPDDLPAAVELLERDRDQSAGQEADATA</sequence>
<dbReference type="InterPro" id="IPR050858">
    <property type="entry name" value="Mal-CoA-ACP_Trans/PKS_FabD"/>
</dbReference>
<comment type="caution">
    <text evidence="6">The sequence shown here is derived from an EMBL/GenBank/DDBJ whole genome shotgun (WGS) entry which is preliminary data.</text>
</comment>
<dbReference type="InterPro" id="IPR001227">
    <property type="entry name" value="Ac_transferase_dom_sf"/>
</dbReference>
<dbReference type="Pfam" id="PF00698">
    <property type="entry name" value="Acyl_transf_1"/>
    <property type="match status" value="1"/>
</dbReference>
<evidence type="ECO:0000256" key="4">
    <source>
        <dbReference type="ARBA" id="ARBA00048462"/>
    </source>
</evidence>
<name>A0A850DTW8_9MICO</name>
<evidence type="ECO:0000313" key="6">
    <source>
        <dbReference type="EMBL" id="NUU28794.1"/>
    </source>
</evidence>
<dbReference type="EMBL" id="JABMCG010000112">
    <property type="protein sequence ID" value="NUU28794.1"/>
    <property type="molecule type" value="Genomic_DNA"/>
</dbReference>
<dbReference type="SMART" id="SM00827">
    <property type="entry name" value="PKS_AT"/>
    <property type="match status" value="1"/>
</dbReference>
<dbReference type="SUPFAM" id="SSF55048">
    <property type="entry name" value="Probable ACP-binding domain of malonyl-CoA ACP transacylase"/>
    <property type="match status" value="1"/>
</dbReference>
<protein>
    <recommendedName>
        <fullName evidence="1">[acyl-carrier-protein] S-malonyltransferase</fullName>
        <ecNumber evidence="1">2.3.1.39</ecNumber>
    </recommendedName>
</protein>
<evidence type="ECO:0000256" key="2">
    <source>
        <dbReference type="ARBA" id="ARBA00022679"/>
    </source>
</evidence>